<dbReference type="PROSITE" id="PS50252">
    <property type="entry name" value="TBOX_3"/>
    <property type="match status" value="1"/>
</dbReference>
<comment type="subunit">
    <text evidence="3">Homodimer.</text>
</comment>
<dbReference type="SUPFAM" id="SSF63737">
    <property type="entry name" value="Leukotriene A4 hydrolase N-terminal domain"/>
    <property type="match status" value="1"/>
</dbReference>
<dbReference type="GO" id="GO:0005615">
    <property type="term" value="C:extracellular space"/>
    <property type="evidence" value="ECO:0007669"/>
    <property type="project" value="TreeGrafter"/>
</dbReference>
<evidence type="ECO:0000256" key="15">
    <source>
        <dbReference type="ARBA" id="ARBA00023157"/>
    </source>
</evidence>
<dbReference type="GO" id="GO:0005737">
    <property type="term" value="C:cytoplasm"/>
    <property type="evidence" value="ECO:0007669"/>
    <property type="project" value="TreeGrafter"/>
</dbReference>
<dbReference type="FunFam" id="1.10.390.10:FF:000016">
    <property type="entry name" value="Glutamyl aminopeptidase"/>
    <property type="match status" value="1"/>
</dbReference>
<protein>
    <recommendedName>
        <fullName evidence="21">Aminopeptidase</fullName>
        <ecNumber evidence="21">3.4.11.-</ecNumber>
    </recommendedName>
</protein>
<keyword evidence="10 18" id="KW-0862">Zinc</keyword>
<dbReference type="InParanoid" id="A0A3B5KW15"/>
<evidence type="ECO:0000256" key="3">
    <source>
        <dbReference type="ARBA" id="ARBA00011738"/>
    </source>
</evidence>
<keyword evidence="11" id="KW-0735">Signal-anchor</keyword>
<evidence type="ECO:0000256" key="16">
    <source>
        <dbReference type="ARBA" id="ARBA00023180"/>
    </source>
</evidence>
<keyword evidence="8 18" id="KW-0479">Metal-binding</keyword>
<evidence type="ECO:0000256" key="9">
    <source>
        <dbReference type="ARBA" id="ARBA00022801"/>
    </source>
</evidence>
<evidence type="ECO:0000256" key="12">
    <source>
        <dbReference type="ARBA" id="ARBA00022989"/>
    </source>
</evidence>
<dbReference type="OrthoDB" id="510539at2759"/>
<reference evidence="23 24" key="1">
    <citation type="journal article" date="2011" name="Genome Biol. Evol.">
        <title>Integration of the genetic map and genome assembly of fugu facilitates insights into distinct features of genome evolution in teleosts and mammals.</title>
        <authorList>
            <person name="Kai W."/>
            <person name="Kikuchi K."/>
            <person name="Tohari S."/>
            <person name="Chew A.K."/>
            <person name="Tay A."/>
            <person name="Fujiwara A."/>
            <person name="Hosoya S."/>
            <person name="Suetake H."/>
            <person name="Naruse K."/>
            <person name="Brenner S."/>
            <person name="Suzuki Y."/>
            <person name="Venkatesh B."/>
        </authorList>
    </citation>
    <scope>NUCLEOTIDE SEQUENCE [LARGE SCALE GENOMIC DNA]</scope>
</reference>
<comment type="subcellular location">
    <subcellularLocation>
        <location evidence="1">Cell membrane</location>
        <topology evidence="1">Single-pass type II membrane protein</topology>
    </subcellularLocation>
    <subcellularLocation>
        <location evidence="20">Nucleus</location>
    </subcellularLocation>
</comment>
<dbReference type="PANTHER" id="PTHR11533">
    <property type="entry name" value="PROTEASE M1 ZINC METALLOPROTEASE"/>
    <property type="match status" value="1"/>
</dbReference>
<keyword evidence="24" id="KW-1185">Reference proteome</keyword>
<evidence type="ECO:0000259" key="22">
    <source>
        <dbReference type="PROSITE" id="PS50252"/>
    </source>
</evidence>
<gene>
    <name evidence="23" type="primary">LOC101063219</name>
</gene>
<dbReference type="GO" id="GO:0008270">
    <property type="term" value="F:zinc ion binding"/>
    <property type="evidence" value="ECO:0007669"/>
    <property type="project" value="UniProtKB-UniRule"/>
</dbReference>
<dbReference type="GO" id="GO:0005634">
    <property type="term" value="C:nucleus"/>
    <property type="evidence" value="ECO:0007669"/>
    <property type="project" value="UniProtKB-SubCell"/>
</dbReference>
<dbReference type="GO" id="GO:0043171">
    <property type="term" value="P:peptide catabolic process"/>
    <property type="evidence" value="ECO:0007669"/>
    <property type="project" value="TreeGrafter"/>
</dbReference>
<dbReference type="EC" id="3.4.11.-" evidence="21"/>
<dbReference type="GO" id="GO:0005886">
    <property type="term" value="C:plasma membrane"/>
    <property type="evidence" value="ECO:0007669"/>
    <property type="project" value="UniProtKB-SubCell"/>
</dbReference>
<evidence type="ECO:0000256" key="7">
    <source>
        <dbReference type="ARBA" id="ARBA00022692"/>
    </source>
</evidence>
<comment type="similarity">
    <text evidence="2 21">Belongs to the peptidase M1 family.</text>
</comment>
<keyword evidence="5" id="KW-1003">Cell membrane</keyword>
<dbReference type="InterPro" id="IPR014782">
    <property type="entry name" value="Peptidase_M1_dom"/>
</dbReference>
<keyword evidence="6 21" id="KW-0645">Protease</keyword>
<feature type="binding site" evidence="18">
    <location>
        <position position="386"/>
    </location>
    <ligand>
        <name>Zn(2+)</name>
        <dbReference type="ChEBI" id="CHEBI:29105"/>
        <note>catalytic</note>
    </ligand>
</feature>
<feature type="binding site" evidence="18">
    <location>
        <position position="390"/>
    </location>
    <ligand>
        <name>Zn(2+)</name>
        <dbReference type="ChEBI" id="CHEBI:29105"/>
        <note>catalytic</note>
    </ligand>
</feature>
<evidence type="ECO:0000256" key="14">
    <source>
        <dbReference type="ARBA" id="ARBA00023136"/>
    </source>
</evidence>
<dbReference type="FunFam" id="2.60.40.1910:FF:000005">
    <property type="entry name" value="Aminopeptidase"/>
    <property type="match status" value="1"/>
</dbReference>
<sequence length="966" mass="109760">MKKGFYISKVEAAACLVAATAAVAIIITLSAVYSQEKSKNQAAHFTTTGPSVTATSEPTTIPSMLKEPWQRFRLPDSLSPISYNVTLWPRLKPNDDNMYIFTGNSTVVFKCVKETDLILIHSNRLNFTIFEGHHAVLRGLDGDPTPSLSKTWLEVPTQYLVVQLNGPLSVGHRYELYTMFVGELADDLAGFYRSEYTIDGEQKVLAVSQMQATDARKTFPCFDEPAMKAVFHVTLIHPPGTVALSNSMNYEPVNITMDGQDLLKTSYEPTKVMSTYLLAFAVCDFGFRETELADNTLIRVWARKKAIESGHGDYALEKTGPILAFLEDHYNSSYPLSKSDQIAIPDFRAGAMENWGLIMYSEPALLYNPATSSIEDKKWVVSVISHELAHMWFGNLVTMRWWNDLWLNEGFATYISYFGSNYTEPKWGLPDLIVLREIINVMGVDALASSHPLSCKEENIVTPDDIRYLFDSITYSKGAAVLRMLSDFITEDAFSKGLNTYLKEFQYNTTIYTDLWKHLQMAVEKAGVKLPYSVDVIMNRWILQMGFPVVTFNTQNGTISQQHFLLDADSATVTPSEFNYTWFVPIKWSKNGGAEQQFWLLDKEKTNPDMVLDTKDWMLANINMKGFYRVNYDSDNWERLLARLTSNPEDIPLINRVQIIDDAFNLARAKIVNITLALRTTKFLDKEFEFMPWQTARSNLDYILLMFDRSEVYGPILAYLKRKVTPLFNYFKNVTANWTKNPEKLTDLYNQENAISLACIAGVKGCKDMTTGLFREWMKNPDNNTISPNLKSIVYCNAIASGGVEEWDFAWSMFKNASLASEADKLLHAMSCTKTPWLLNRYLQYSLDPDKIRKQDTISTINLISNNVVGQPLAWNFVQANLEDMITYCDSGLFSMAGLISGLTRRFSTEFEYKQLLQFKEDKAELLGVAASSVEESLERIKTNMNWVDLNKEQVLEWFSTEVSSG</sequence>
<keyword evidence="7 21" id="KW-0812">Transmembrane</keyword>
<dbReference type="Ensembl" id="ENSTRUT00000054280.2">
    <property type="protein sequence ID" value="ENSTRUP00000057392.1"/>
    <property type="gene ID" value="ENSTRUG00000023856.2"/>
</dbReference>
<keyword evidence="20" id="KW-0238">DNA-binding</keyword>
<dbReference type="FunFam" id="1.25.50.20:FF:000012">
    <property type="entry name" value="Aminopeptidase N"/>
    <property type="match status" value="1"/>
</dbReference>
<dbReference type="Proteomes" id="UP000005226">
    <property type="component" value="Chromosome 13"/>
</dbReference>
<dbReference type="Pfam" id="PF17900">
    <property type="entry name" value="Peptidase_M1_N"/>
    <property type="match status" value="1"/>
</dbReference>
<dbReference type="RefSeq" id="XP_011607858.1">
    <property type="nucleotide sequence ID" value="XM_011609556.2"/>
</dbReference>
<dbReference type="InterPro" id="IPR045357">
    <property type="entry name" value="Aminopeptidase_N-like_N"/>
</dbReference>
<evidence type="ECO:0000256" key="19">
    <source>
        <dbReference type="PIRSR" id="PIRSR634016-4"/>
    </source>
</evidence>
<dbReference type="GeneTree" id="ENSGT00940000154876"/>
<evidence type="ECO:0000313" key="23">
    <source>
        <dbReference type="Ensembl" id="ENSTRUP00000057392.1"/>
    </source>
</evidence>
<organism evidence="23 24">
    <name type="scientific">Takifugu rubripes</name>
    <name type="common">Japanese pufferfish</name>
    <name type="synonym">Fugu rubripes</name>
    <dbReference type="NCBI Taxonomy" id="31033"/>
    <lineage>
        <taxon>Eukaryota</taxon>
        <taxon>Metazoa</taxon>
        <taxon>Chordata</taxon>
        <taxon>Craniata</taxon>
        <taxon>Vertebrata</taxon>
        <taxon>Euteleostomi</taxon>
        <taxon>Actinopterygii</taxon>
        <taxon>Neopterygii</taxon>
        <taxon>Teleostei</taxon>
        <taxon>Neoteleostei</taxon>
        <taxon>Acanthomorphata</taxon>
        <taxon>Eupercaria</taxon>
        <taxon>Tetraodontiformes</taxon>
        <taxon>Tetradontoidea</taxon>
        <taxon>Tetraodontidae</taxon>
        <taxon>Takifugu</taxon>
    </lineage>
</organism>
<evidence type="ECO:0000256" key="8">
    <source>
        <dbReference type="ARBA" id="ARBA00022723"/>
    </source>
</evidence>
<evidence type="ECO:0000256" key="2">
    <source>
        <dbReference type="ARBA" id="ARBA00010136"/>
    </source>
</evidence>
<dbReference type="InterPro" id="IPR001930">
    <property type="entry name" value="Peptidase_M1"/>
</dbReference>
<evidence type="ECO:0000256" key="6">
    <source>
        <dbReference type="ARBA" id="ARBA00022670"/>
    </source>
</evidence>
<evidence type="ECO:0000256" key="11">
    <source>
        <dbReference type="ARBA" id="ARBA00022968"/>
    </source>
</evidence>
<keyword evidence="9 21" id="KW-0378">Hydrolase</keyword>
<evidence type="ECO:0000256" key="10">
    <source>
        <dbReference type="ARBA" id="ARBA00022833"/>
    </source>
</evidence>
<dbReference type="InterPro" id="IPR034016">
    <property type="entry name" value="M1_APN-typ"/>
</dbReference>
<feature type="transmembrane region" description="Helical" evidence="21">
    <location>
        <begin position="12"/>
        <end position="33"/>
    </location>
</feature>
<accession>A0A3B5KW15</accession>
<feature type="site" description="Transition state stabilizer" evidence="19">
    <location>
        <position position="475"/>
    </location>
</feature>
<dbReference type="GO" id="GO:0003677">
    <property type="term" value="F:DNA binding"/>
    <property type="evidence" value="ECO:0007669"/>
    <property type="project" value="UniProtKB-UniRule"/>
</dbReference>
<dbReference type="InterPro" id="IPR027268">
    <property type="entry name" value="Peptidase_M4/M1_CTD_sf"/>
</dbReference>
<evidence type="ECO:0000256" key="20">
    <source>
        <dbReference type="PROSITE-ProRule" id="PRU00201"/>
    </source>
</evidence>
<evidence type="ECO:0000256" key="5">
    <source>
        <dbReference type="ARBA" id="ARBA00022475"/>
    </source>
</evidence>
<evidence type="ECO:0000256" key="4">
    <source>
        <dbReference type="ARBA" id="ARBA00022438"/>
    </source>
</evidence>
<reference evidence="23" key="3">
    <citation type="submission" date="2025-09" db="UniProtKB">
        <authorList>
            <consortium name="Ensembl"/>
        </authorList>
    </citation>
    <scope>IDENTIFICATION</scope>
</reference>
<evidence type="ECO:0000256" key="1">
    <source>
        <dbReference type="ARBA" id="ARBA00004401"/>
    </source>
</evidence>
<feature type="active site" description="Proton acceptor" evidence="17">
    <location>
        <position position="387"/>
    </location>
</feature>
<feature type="domain" description="T-box" evidence="22">
    <location>
        <begin position="547"/>
        <end position="688"/>
    </location>
</feature>
<dbReference type="SUPFAM" id="SSF55486">
    <property type="entry name" value="Metalloproteases ('zincins'), catalytic domain"/>
    <property type="match status" value="1"/>
</dbReference>
<comment type="cofactor">
    <cofactor evidence="18 21">
        <name>Zn(2+)</name>
        <dbReference type="ChEBI" id="CHEBI:29105"/>
    </cofactor>
    <text evidence="18 21">Binds 1 zinc ion per subunit.</text>
</comment>
<keyword evidence="4 21" id="KW-0031">Aminopeptidase</keyword>
<evidence type="ECO:0000256" key="17">
    <source>
        <dbReference type="PIRSR" id="PIRSR634016-1"/>
    </source>
</evidence>
<dbReference type="PRINTS" id="PR00756">
    <property type="entry name" value="ALADIPTASE"/>
</dbReference>
<evidence type="ECO:0000256" key="21">
    <source>
        <dbReference type="RuleBase" id="RU364040"/>
    </source>
</evidence>
<dbReference type="GO" id="GO:0045893">
    <property type="term" value="P:positive regulation of DNA-templated transcription"/>
    <property type="evidence" value="ECO:0007669"/>
    <property type="project" value="InterPro"/>
</dbReference>
<keyword evidence="16" id="KW-0325">Glycoprotein</keyword>
<dbReference type="Pfam" id="PF01433">
    <property type="entry name" value="Peptidase_M1"/>
    <property type="match status" value="1"/>
</dbReference>
<evidence type="ECO:0000256" key="13">
    <source>
        <dbReference type="ARBA" id="ARBA00023049"/>
    </source>
</evidence>
<evidence type="ECO:0000256" key="18">
    <source>
        <dbReference type="PIRSR" id="PIRSR634016-3"/>
    </source>
</evidence>
<dbReference type="AlphaFoldDB" id="A0A3B5KW15"/>
<dbReference type="GO" id="GO:0006508">
    <property type="term" value="P:proteolysis"/>
    <property type="evidence" value="ECO:0007669"/>
    <property type="project" value="UniProtKB-KW"/>
</dbReference>
<dbReference type="CDD" id="cd09601">
    <property type="entry name" value="M1_APN-Q_like"/>
    <property type="match status" value="1"/>
</dbReference>
<keyword evidence="12 21" id="KW-1133">Transmembrane helix</keyword>
<dbReference type="OMA" id="EWLIANI"/>
<feature type="binding site" evidence="18">
    <location>
        <position position="409"/>
    </location>
    <ligand>
        <name>Zn(2+)</name>
        <dbReference type="ChEBI" id="CHEBI:29105"/>
        <note>catalytic</note>
    </ligand>
</feature>
<keyword evidence="13 21" id="KW-0482">Metalloprotease</keyword>
<dbReference type="InterPro" id="IPR050344">
    <property type="entry name" value="Peptidase_M1_aminopeptidases"/>
</dbReference>
<keyword evidence="14 21" id="KW-0472">Membrane</keyword>
<dbReference type="STRING" id="31033.ENSTRUP00000057392"/>
<dbReference type="GO" id="GO:0003700">
    <property type="term" value="F:DNA-binding transcription factor activity"/>
    <property type="evidence" value="ECO:0007669"/>
    <property type="project" value="InterPro"/>
</dbReference>
<proteinExistence type="inferred from homology"/>
<dbReference type="Gene3D" id="2.60.40.1910">
    <property type="match status" value="1"/>
</dbReference>
<evidence type="ECO:0000313" key="24">
    <source>
        <dbReference type="Proteomes" id="UP000005226"/>
    </source>
</evidence>
<dbReference type="GeneID" id="101063219"/>
<dbReference type="InterPro" id="IPR046360">
    <property type="entry name" value="T-box_DNA-bd"/>
</dbReference>
<name>A0A3B5KW15_TAKRU</name>
<reference evidence="23" key="2">
    <citation type="submission" date="2025-08" db="UniProtKB">
        <authorList>
            <consortium name="Ensembl"/>
        </authorList>
    </citation>
    <scope>IDENTIFICATION</scope>
</reference>
<dbReference type="GO" id="GO:0070006">
    <property type="term" value="F:metalloaminopeptidase activity"/>
    <property type="evidence" value="ECO:0007669"/>
    <property type="project" value="TreeGrafter"/>
</dbReference>
<dbReference type="Gene3D" id="1.10.390.10">
    <property type="entry name" value="Neutral Protease Domain 2"/>
    <property type="match status" value="1"/>
</dbReference>
<dbReference type="PANTHER" id="PTHR11533:SF172">
    <property type="entry name" value="AMINOPEPTIDASE N"/>
    <property type="match status" value="1"/>
</dbReference>
<keyword evidence="15" id="KW-1015">Disulfide bond</keyword>
<dbReference type="FunFam" id="2.60.40.1730:FF:000001">
    <property type="entry name" value="Leucyl-cystinyl aminopeptidase"/>
    <property type="match status" value="1"/>
</dbReference>
<dbReference type="Gene3D" id="2.60.40.1730">
    <property type="entry name" value="tricorn interacting facor f3 domain"/>
    <property type="match status" value="1"/>
</dbReference>
<comment type="caution">
    <text evidence="20">Lacks conserved residue(s) required for the propagation of feature annotation.</text>
</comment>
<dbReference type="InterPro" id="IPR042097">
    <property type="entry name" value="Aminopeptidase_N-like_N_sf"/>
</dbReference>
<dbReference type="InterPro" id="IPR024571">
    <property type="entry name" value="ERAP1-like_C_dom"/>
</dbReference>
<keyword evidence="20" id="KW-0539">Nucleus</keyword>
<dbReference type="Gene3D" id="1.25.50.20">
    <property type="match status" value="1"/>
</dbReference>
<dbReference type="Pfam" id="PF11838">
    <property type="entry name" value="ERAP1_C"/>
    <property type="match status" value="1"/>
</dbReference>
<dbReference type="KEGG" id="tru:101063219"/>
<dbReference type="GO" id="GO:0042277">
    <property type="term" value="F:peptide binding"/>
    <property type="evidence" value="ECO:0007669"/>
    <property type="project" value="TreeGrafter"/>
</dbReference>